<organism evidence="2 3">
    <name type="scientific">Nicrophorus vespilloides</name>
    <name type="common">Boreal carrion beetle</name>
    <dbReference type="NCBI Taxonomy" id="110193"/>
    <lineage>
        <taxon>Eukaryota</taxon>
        <taxon>Metazoa</taxon>
        <taxon>Ecdysozoa</taxon>
        <taxon>Arthropoda</taxon>
        <taxon>Hexapoda</taxon>
        <taxon>Insecta</taxon>
        <taxon>Pterygota</taxon>
        <taxon>Neoptera</taxon>
        <taxon>Endopterygota</taxon>
        <taxon>Coleoptera</taxon>
        <taxon>Polyphaga</taxon>
        <taxon>Staphyliniformia</taxon>
        <taxon>Silphidae</taxon>
        <taxon>Nicrophorinae</taxon>
        <taxon>Nicrophorus</taxon>
    </lineage>
</organism>
<sequence>MGSLQPNVLCEDEVKKVLQDVVEKEQISKPEYTICAGSAKGDGYLSFMTKVDVKSKDKDLHLIIKCAPKSEEFRSFVPIRSTFLREIAFYEDIYPTMDEFQKEKGIEDRFESVPKFYKSIQTDKEEIIVLENIRERGFQLWDRKNQFDDAHFQMLFKEYAKYHAISFALQHYKLEKYYDLSKNLYDMFTPGIFSFEFFTAFKMSIEVIHNLYQDDEIKRDLTQLKDNLMKYFEHIINNKGKRVVITHGDCWSSNMMFKYDDPNNPEKPTDLCLLDFQLVRKGSPVLDLSYFFYAGAPKHLLKKLDHYLKYYHSVLSKQLKMFGIDVENVITFEELKNDWKTYSKFGYLMGILIIKGALTETDEIIDIADLSANSDMSLSESFLRKFKNQDLINERLKDLTDHMLENDLIRFEYSLLP</sequence>
<evidence type="ECO:0000259" key="1">
    <source>
        <dbReference type="SMART" id="SM00587"/>
    </source>
</evidence>
<evidence type="ECO:0000313" key="3">
    <source>
        <dbReference type="RefSeq" id="XP_017785224.1"/>
    </source>
</evidence>
<protein>
    <submittedName>
        <fullName evidence="3">Uncharacterized protein LOC108568564</fullName>
    </submittedName>
</protein>
<dbReference type="Proteomes" id="UP000695000">
    <property type="component" value="Unplaced"/>
</dbReference>
<dbReference type="GeneID" id="108568564"/>
<evidence type="ECO:0000313" key="2">
    <source>
        <dbReference type="Proteomes" id="UP000695000"/>
    </source>
</evidence>
<accession>A0ABM1NEH4</accession>
<dbReference type="PANTHER" id="PTHR11012:SF30">
    <property type="entry name" value="PROTEIN KINASE-LIKE DOMAIN-CONTAINING"/>
    <property type="match status" value="1"/>
</dbReference>
<dbReference type="InterPro" id="IPR011009">
    <property type="entry name" value="Kinase-like_dom_sf"/>
</dbReference>
<dbReference type="SMART" id="SM00587">
    <property type="entry name" value="CHK"/>
    <property type="match status" value="1"/>
</dbReference>
<reference evidence="3" key="1">
    <citation type="submission" date="2025-08" db="UniProtKB">
        <authorList>
            <consortium name="RefSeq"/>
        </authorList>
    </citation>
    <scope>IDENTIFICATION</scope>
    <source>
        <tissue evidence="3">Whole Larva</tissue>
    </source>
</reference>
<name>A0ABM1NEH4_NICVS</name>
<dbReference type="InterPro" id="IPR004119">
    <property type="entry name" value="EcKL"/>
</dbReference>
<keyword evidence="2" id="KW-1185">Reference proteome</keyword>
<dbReference type="Pfam" id="PF02958">
    <property type="entry name" value="EcKL"/>
    <property type="match status" value="1"/>
</dbReference>
<dbReference type="PANTHER" id="PTHR11012">
    <property type="entry name" value="PROTEIN KINASE-LIKE DOMAIN-CONTAINING"/>
    <property type="match status" value="1"/>
</dbReference>
<proteinExistence type="predicted"/>
<dbReference type="RefSeq" id="XP_017785224.1">
    <property type="nucleotide sequence ID" value="XM_017929735.1"/>
</dbReference>
<dbReference type="Gene3D" id="3.90.1200.10">
    <property type="match status" value="1"/>
</dbReference>
<dbReference type="SUPFAM" id="SSF56112">
    <property type="entry name" value="Protein kinase-like (PK-like)"/>
    <property type="match status" value="1"/>
</dbReference>
<dbReference type="InterPro" id="IPR015897">
    <property type="entry name" value="CHK_kinase-like"/>
</dbReference>
<feature type="domain" description="CHK kinase-like" evidence="1">
    <location>
        <begin position="128"/>
        <end position="321"/>
    </location>
</feature>
<gene>
    <name evidence="3" type="primary">LOC108568564</name>
</gene>